<keyword evidence="3" id="KW-1185">Reference proteome</keyword>
<proteinExistence type="predicted"/>
<evidence type="ECO:0000313" key="3">
    <source>
        <dbReference type="Proteomes" id="UP000652219"/>
    </source>
</evidence>
<feature type="compositionally biased region" description="Pro residues" evidence="1">
    <location>
        <begin position="56"/>
        <end position="68"/>
    </location>
</feature>
<accession>A0A8H6IXG0</accession>
<reference evidence="2 3" key="1">
    <citation type="journal article" date="2020" name="Phytopathology">
        <title>Genome Sequence Resources of Colletotrichum truncatum, C. plurivorum, C. musicola, and C. sojae: Four Species Pathogenic to Soybean (Glycine max).</title>
        <authorList>
            <person name="Rogerio F."/>
            <person name="Boufleur T.R."/>
            <person name="Ciampi-Guillardi M."/>
            <person name="Sukno S.A."/>
            <person name="Thon M.R."/>
            <person name="Massola Junior N.S."/>
            <person name="Baroncelli R."/>
        </authorList>
    </citation>
    <scope>NUCLEOTIDE SEQUENCE [LARGE SCALE GENOMIC DNA]</scope>
    <source>
        <strain evidence="2 3">LFN0009</strain>
    </source>
</reference>
<dbReference type="EMBL" id="WIGN01000263">
    <property type="protein sequence ID" value="KAF6802664.1"/>
    <property type="molecule type" value="Genomic_DNA"/>
</dbReference>
<dbReference type="AlphaFoldDB" id="A0A8H6IXG0"/>
<gene>
    <name evidence="2" type="ORF">CSOJ01_11435</name>
</gene>
<protein>
    <submittedName>
        <fullName evidence="2">Uncharacterized protein</fullName>
    </submittedName>
</protein>
<organism evidence="2 3">
    <name type="scientific">Colletotrichum sojae</name>
    <dbReference type="NCBI Taxonomy" id="2175907"/>
    <lineage>
        <taxon>Eukaryota</taxon>
        <taxon>Fungi</taxon>
        <taxon>Dikarya</taxon>
        <taxon>Ascomycota</taxon>
        <taxon>Pezizomycotina</taxon>
        <taxon>Sordariomycetes</taxon>
        <taxon>Hypocreomycetidae</taxon>
        <taxon>Glomerellales</taxon>
        <taxon>Glomerellaceae</taxon>
        <taxon>Colletotrichum</taxon>
        <taxon>Colletotrichum orchidearum species complex</taxon>
    </lineage>
</organism>
<evidence type="ECO:0000256" key="1">
    <source>
        <dbReference type="SAM" id="MobiDB-lite"/>
    </source>
</evidence>
<dbReference type="Proteomes" id="UP000652219">
    <property type="component" value="Unassembled WGS sequence"/>
</dbReference>
<feature type="region of interest" description="Disordered" evidence="1">
    <location>
        <begin position="48"/>
        <end position="68"/>
    </location>
</feature>
<feature type="compositionally biased region" description="Low complexity" evidence="1">
    <location>
        <begin position="10"/>
        <end position="36"/>
    </location>
</feature>
<name>A0A8H6IXG0_9PEZI</name>
<evidence type="ECO:0000313" key="2">
    <source>
        <dbReference type="EMBL" id="KAF6802664.1"/>
    </source>
</evidence>
<feature type="region of interest" description="Disordered" evidence="1">
    <location>
        <begin position="1"/>
        <end position="36"/>
    </location>
</feature>
<comment type="caution">
    <text evidence="2">The sequence shown here is derived from an EMBL/GenBank/DDBJ whole genome shotgun (WGS) entry which is preliminary data.</text>
</comment>
<sequence length="102" mass="11473">MPTRYKYYKTLPSTTSRPPTTNQQQQQQQPQQQQAVVKKAEYLVEEAKKKEKKFAPHPPRLQHPEGVPPALPPGGLVVFSAFASLALRPRLARMLELAEPAS</sequence>